<dbReference type="Proteomes" id="UP001596456">
    <property type="component" value="Unassembled WGS sequence"/>
</dbReference>
<reference evidence="2" key="1">
    <citation type="journal article" date="2019" name="Int. J. Syst. Evol. Microbiol.">
        <title>The Global Catalogue of Microorganisms (GCM) 10K type strain sequencing project: providing services to taxonomists for standard genome sequencing and annotation.</title>
        <authorList>
            <consortium name="The Broad Institute Genomics Platform"/>
            <consortium name="The Broad Institute Genome Sequencing Center for Infectious Disease"/>
            <person name="Wu L."/>
            <person name="Ma J."/>
        </authorList>
    </citation>
    <scope>NUCLEOTIDE SEQUENCE [LARGE SCALE GENOMIC DNA]</scope>
    <source>
        <strain evidence="2">CGMCC 1.16275</strain>
    </source>
</reference>
<dbReference type="EMBL" id="JBHTCM010000016">
    <property type="protein sequence ID" value="MFC7334447.1"/>
    <property type="molecule type" value="Genomic_DNA"/>
</dbReference>
<name>A0ABW2KWM9_9PROT</name>
<dbReference type="InterPro" id="IPR036390">
    <property type="entry name" value="WH_DNA-bd_sf"/>
</dbReference>
<organism evidence="1 2">
    <name type="scientific">Rhodocista pekingensis</name>
    <dbReference type="NCBI Taxonomy" id="201185"/>
    <lineage>
        <taxon>Bacteria</taxon>
        <taxon>Pseudomonadati</taxon>
        <taxon>Pseudomonadota</taxon>
        <taxon>Alphaproteobacteria</taxon>
        <taxon>Rhodospirillales</taxon>
        <taxon>Azospirillaceae</taxon>
        <taxon>Rhodocista</taxon>
    </lineage>
</organism>
<proteinExistence type="predicted"/>
<keyword evidence="2" id="KW-1185">Reference proteome</keyword>
<comment type="caution">
    <text evidence="1">The sequence shown here is derived from an EMBL/GenBank/DDBJ whole genome shotgun (WGS) entry which is preliminary data.</text>
</comment>
<evidence type="ECO:0008006" key="3">
    <source>
        <dbReference type="Google" id="ProtNLM"/>
    </source>
</evidence>
<sequence>MANSPGSGSPLSGLSLVIDAMQKSAPAPGKDPVTRRVLGALTDGFVPVVDLPGRVDLDPEVVVKTVNDLRAKKAIDLRQSNGQYLVGLTSKGYAEAFED</sequence>
<dbReference type="RefSeq" id="WP_012566814.1">
    <property type="nucleotide sequence ID" value="NZ_JBHTCM010000016.1"/>
</dbReference>
<gene>
    <name evidence="1" type="ORF">ACFQPS_14860</name>
</gene>
<evidence type="ECO:0000313" key="1">
    <source>
        <dbReference type="EMBL" id="MFC7334447.1"/>
    </source>
</evidence>
<accession>A0ABW2KWM9</accession>
<evidence type="ECO:0000313" key="2">
    <source>
        <dbReference type="Proteomes" id="UP001596456"/>
    </source>
</evidence>
<protein>
    <recommendedName>
        <fullName evidence="3">MarR family transcriptional regulator</fullName>
    </recommendedName>
</protein>
<dbReference type="SUPFAM" id="SSF46785">
    <property type="entry name" value="Winged helix' DNA-binding domain"/>
    <property type="match status" value="1"/>
</dbReference>